<dbReference type="Pfam" id="PF12708">
    <property type="entry name" value="Pect-lyase_RHGA_epim"/>
    <property type="match status" value="1"/>
</dbReference>
<evidence type="ECO:0000259" key="4">
    <source>
        <dbReference type="Pfam" id="PF12708"/>
    </source>
</evidence>
<dbReference type="SUPFAM" id="SSF51126">
    <property type="entry name" value="Pectin lyase-like"/>
    <property type="match status" value="1"/>
</dbReference>
<dbReference type="InterPro" id="IPR012334">
    <property type="entry name" value="Pectin_lyas_fold"/>
</dbReference>
<organism evidence="5 6">
    <name type="scientific">Candidatus Dojkabacteria bacterium</name>
    <dbReference type="NCBI Taxonomy" id="2099670"/>
    <lineage>
        <taxon>Bacteria</taxon>
        <taxon>Candidatus Dojkabacteria</taxon>
    </lineage>
</organism>
<evidence type="ECO:0000256" key="3">
    <source>
        <dbReference type="SAM" id="Phobius"/>
    </source>
</evidence>
<dbReference type="PROSITE" id="PS00018">
    <property type="entry name" value="EF_HAND_1"/>
    <property type="match status" value="1"/>
</dbReference>
<feature type="region of interest" description="Disordered" evidence="2">
    <location>
        <begin position="775"/>
        <end position="810"/>
    </location>
</feature>
<evidence type="ECO:0000313" key="6">
    <source>
        <dbReference type="Proteomes" id="UP000745577"/>
    </source>
</evidence>
<accession>A0A955L0Q7</accession>
<feature type="transmembrane region" description="Helical" evidence="3">
    <location>
        <begin position="7"/>
        <end position="24"/>
    </location>
</feature>
<dbReference type="InterPro" id="IPR024535">
    <property type="entry name" value="RHGA/B-epi-like_pectate_lyase"/>
</dbReference>
<dbReference type="EMBL" id="JAGQLL010000047">
    <property type="protein sequence ID" value="MCA9380313.1"/>
    <property type="molecule type" value="Genomic_DNA"/>
</dbReference>
<reference evidence="5" key="1">
    <citation type="submission" date="2020-04" db="EMBL/GenBank/DDBJ databases">
        <authorList>
            <person name="Zhang T."/>
        </authorList>
    </citation>
    <scope>NUCLEOTIDE SEQUENCE</scope>
    <source>
        <strain evidence="5">HKST-UBA15</strain>
    </source>
</reference>
<keyword evidence="3" id="KW-0812">Transmembrane</keyword>
<dbReference type="Proteomes" id="UP000745577">
    <property type="component" value="Unassembled WGS sequence"/>
</dbReference>
<dbReference type="InterPro" id="IPR011050">
    <property type="entry name" value="Pectin_lyase_fold/virulence"/>
</dbReference>
<keyword evidence="3" id="KW-0472">Membrane</keyword>
<name>A0A955L0Q7_9BACT</name>
<evidence type="ECO:0000313" key="5">
    <source>
        <dbReference type="EMBL" id="MCA9380313.1"/>
    </source>
</evidence>
<protein>
    <recommendedName>
        <fullName evidence="1">Probable pectate lyase C</fullName>
    </recommendedName>
</protein>
<dbReference type="AlphaFoldDB" id="A0A955L0Q7"/>
<evidence type="ECO:0000256" key="1">
    <source>
        <dbReference type="ARBA" id="ARBA00016512"/>
    </source>
</evidence>
<dbReference type="InterPro" id="IPR018247">
    <property type="entry name" value="EF_Hand_1_Ca_BS"/>
</dbReference>
<keyword evidence="3" id="KW-1133">Transmembrane helix</keyword>
<comment type="caution">
    <text evidence="5">The sequence shown here is derived from an EMBL/GenBank/DDBJ whole genome shotgun (WGS) entry which is preliminary data.</text>
</comment>
<dbReference type="Gene3D" id="2.160.20.10">
    <property type="entry name" value="Single-stranded right-handed beta-helix, Pectin lyase-like"/>
    <property type="match status" value="2"/>
</dbReference>
<gene>
    <name evidence="5" type="ORF">KC675_04000</name>
</gene>
<reference evidence="5" key="2">
    <citation type="journal article" date="2021" name="Microbiome">
        <title>Successional dynamics and alternative stable states in a saline activated sludge microbial community over 9 years.</title>
        <authorList>
            <person name="Wang Y."/>
            <person name="Ye J."/>
            <person name="Ju F."/>
            <person name="Liu L."/>
            <person name="Boyd J.A."/>
            <person name="Deng Y."/>
            <person name="Parks D.H."/>
            <person name="Jiang X."/>
            <person name="Yin X."/>
            <person name="Woodcroft B.J."/>
            <person name="Tyson G.W."/>
            <person name="Hugenholtz P."/>
            <person name="Polz M.F."/>
            <person name="Zhang T."/>
        </authorList>
    </citation>
    <scope>NUCLEOTIDE SEQUENCE</scope>
    <source>
        <strain evidence="5">HKST-UBA15</strain>
    </source>
</reference>
<feature type="compositionally biased region" description="Low complexity" evidence="2">
    <location>
        <begin position="784"/>
        <end position="799"/>
    </location>
</feature>
<evidence type="ECO:0000256" key="2">
    <source>
        <dbReference type="SAM" id="MobiDB-lite"/>
    </source>
</evidence>
<sequence>MKKVLTFLSLTFLIAVLIVVYLLFKENLSPEDQNAAPITNEELKDIGLYDVTTYGADKTGQQDSTTAIQRGMDAAYKDQMVLFFPEGTYLISNTLKALQDRTESRKNAYQLVGSTTGSMPIIKLKANSFNDGNDSNNTVFENGKKKAILHIWTCDFEDKEETKNCTPDYQDQLSNVNSTNGNTAMQMAAAIRNLRFVIESNNPDALAIRYTGNQDNLLSNVVVDAGDGFAGIYGAIGTNAVMQDITVNGGKYGIYGGYGGWGAYTNVKLVNQSELAFTSHSGPHISLSGFEIIKQKAPAIGDPNGFSFSGGNSFQSGTFSLSDGSIQFAESSTEAAISVPSGNQFGISNVYVYKATKLIETDDTTFGGNTTDWSRINVFAHTISNGSGYKLIEGTTSSSDYIPINGIETSNISLPDIYKLRMRHGIPSGTIPSPDHLFILSRTPNSGVINVTDRGAAPLEKVSNTSPEYASTLNQLLSDSRVTTLFFPKGLYPIKNTLTLGKDKQIIGVSNTTSEIITHPSWKPNARTEVIRTINDSNSANILAHMKITFSADNDNNNFDAVHWMAGRKSIIYNNMLRNTAPNRCNSPWGNERIDWWFSSNGGGRAWGLGTGGGACSKYSDKYRGLLVDSTTQPLAIYSLNPEDGHGETVSERNGYMAEIKNAKNVTIRGHKSEDANSVLINNSQNILVLNPGGSVDWSLRENNNILILNTVAKFKLWKDSNGNLTVRKNLIEEEINSNLIKLFKTDEAVSAIARGTIDNSVWDYSSDIDVPTPLPTSNTTPGVTNTPSVTNSPTTTIPSPTPVPSNTPTSAVTGNVCGKADIDGDGRFSIADFAEFAKSYGMGTNTCADKDVDYGVCGGRDVNKDGKLNIADFGGAGIGFAQRYYPKLSCAL</sequence>
<proteinExistence type="predicted"/>
<feature type="domain" description="Rhamnogalacturonase A/B/Epimerase-like pectate lyase" evidence="4">
    <location>
        <begin position="50"/>
        <end position="287"/>
    </location>
</feature>